<dbReference type="InterPro" id="IPR020846">
    <property type="entry name" value="MFS_dom"/>
</dbReference>
<dbReference type="InterPro" id="IPR011701">
    <property type="entry name" value="MFS"/>
</dbReference>
<evidence type="ECO:0000256" key="4">
    <source>
        <dbReference type="ARBA" id="ARBA00023136"/>
    </source>
</evidence>
<dbReference type="PANTHER" id="PTHR23501">
    <property type="entry name" value="MAJOR FACILITATOR SUPERFAMILY"/>
    <property type="match status" value="1"/>
</dbReference>
<feature type="transmembrane region" description="Helical" evidence="5">
    <location>
        <begin position="320"/>
        <end position="342"/>
    </location>
</feature>
<feature type="transmembrane region" description="Helical" evidence="5">
    <location>
        <begin position="39"/>
        <end position="65"/>
    </location>
</feature>
<dbReference type="InterPro" id="IPR005829">
    <property type="entry name" value="Sugar_transporter_CS"/>
</dbReference>
<feature type="domain" description="Major facilitator superfamily (MFS) profile" evidence="6">
    <location>
        <begin position="42"/>
        <end position="508"/>
    </location>
</feature>
<keyword evidence="2 5" id="KW-0812">Transmembrane</keyword>
<evidence type="ECO:0000313" key="8">
    <source>
        <dbReference type="Proteomes" id="UP000800035"/>
    </source>
</evidence>
<accession>A0A6A5UB39</accession>
<feature type="transmembrane region" description="Helical" evidence="5">
    <location>
        <begin position="386"/>
        <end position="406"/>
    </location>
</feature>
<dbReference type="PANTHER" id="PTHR23501:SF43">
    <property type="entry name" value="MULTIDRUG TRANSPORTER, PUTATIVE (AFU_ORTHOLOGUE AFUA_6G03040)-RELATED"/>
    <property type="match status" value="1"/>
</dbReference>
<dbReference type="PROSITE" id="PS50850">
    <property type="entry name" value="MFS"/>
    <property type="match status" value="1"/>
</dbReference>
<dbReference type="GO" id="GO:0005886">
    <property type="term" value="C:plasma membrane"/>
    <property type="evidence" value="ECO:0007669"/>
    <property type="project" value="TreeGrafter"/>
</dbReference>
<feature type="transmembrane region" description="Helical" evidence="5">
    <location>
        <begin position="193"/>
        <end position="215"/>
    </location>
</feature>
<keyword evidence="8" id="KW-1185">Reference proteome</keyword>
<gene>
    <name evidence="7" type="ORF">CC80DRAFT_487655</name>
</gene>
<reference evidence="7" key="1">
    <citation type="journal article" date="2020" name="Stud. Mycol.">
        <title>101 Dothideomycetes genomes: a test case for predicting lifestyles and emergence of pathogens.</title>
        <authorList>
            <person name="Haridas S."/>
            <person name="Albert R."/>
            <person name="Binder M."/>
            <person name="Bloem J."/>
            <person name="Labutti K."/>
            <person name="Salamov A."/>
            <person name="Andreopoulos B."/>
            <person name="Baker S."/>
            <person name="Barry K."/>
            <person name="Bills G."/>
            <person name="Bluhm B."/>
            <person name="Cannon C."/>
            <person name="Castanera R."/>
            <person name="Culley D."/>
            <person name="Daum C."/>
            <person name="Ezra D."/>
            <person name="Gonzalez J."/>
            <person name="Henrissat B."/>
            <person name="Kuo A."/>
            <person name="Liang C."/>
            <person name="Lipzen A."/>
            <person name="Lutzoni F."/>
            <person name="Magnuson J."/>
            <person name="Mondo S."/>
            <person name="Nolan M."/>
            <person name="Ohm R."/>
            <person name="Pangilinan J."/>
            <person name="Park H.-J."/>
            <person name="Ramirez L."/>
            <person name="Alfaro M."/>
            <person name="Sun H."/>
            <person name="Tritt A."/>
            <person name="Yoshinaga Y."/>
            <person name="Zwiers L.-H."/>
            <person name="Turgeon B."/>
            <person name="Goodwin S."/>
            <person name="Spatafora J."/>
            <person name="Crous P."/>
            <person name="Grigoriev I."/>
        </authorList>
    </citation>
    <scope>NUCLEOTIDE SEQUENCE</scope>
    <source>
        <strain evidence="7">CBS 675.92</strain>
    </source>
</reference>
<dbReference type="EMBL" id="ML976979">
    <property type="protein sequence ID" value="KAF1962121.1"/>
    <property type="molecule type" value="Genomic_DNA"/>
</dbReference>
<feature type="transmembrane region" description="Helical" evidence="5">
    <location>
        <begin position="164"/>
        <end position="187"/>
    </location>
</feature>
<comment type="subcellular location">
    <subcellularLocation>
        <location evidence="1">Membrane</location>
        <topology evidence="1">Multi-pass membrane protein</topology>
    </subcellularLocation>
</comment>
<dbReference type="SUPFAM" id="SSF103473">
    <property type="entry name" value="MFS general substrate transporter"/>
    <property type="match status" value="2"/>
</dbReference>
<dbReference type="OrthoDB" id="440553at2759"/>
<feature type="transmembrane region" description="Helical" evidence="5">
    <location>
        <begin position="108"/>
        <end position="133"/>
    </location>
</feature>
<evidence type="ECO:0000259" key="6">
    <source>
        <dbReference type="PROSITE" id="PS50850"/>
    </source>
</evidence>
<dbReference type="InterPro" id="IPR036259">
    <property type="entry name" value="MFS_trans_sf"/>
</dbReference>
<dbReference type="PROSITE" id="PS00216">
    <property type="entry name" value="SUGAR_TRANSPORT_1"/>
    <property type="match status" value="1"/>
</dbReference>
<feature type="transmembrane region" description="Helical" evidence="5">
    <location>
        <begin position="77"/>
        <end position="96"/>
    </location>
</feature>
<feature type="transmembrane region" description="Helical" evidence="5">
    <location>
        <begin position="275"/>
        <end position="294"/>
    </location>
</feature>
<evidence type="ECO:0000313" key="7">
    <source>
        <dbReference type="EMBL" id="KAF1962121.1"/>
    </source>
</evidence>
<dbReference type="Pfam" id="PF07690">
    <property type="entry name" value="MFS_1"/>
    <property type="match status" value="2"/>
</dbReference>
<evidence type="ECO:0000256" key="5">
    <source>
        <dbReference type="SAM" id="Phobius"/>
    </source>
</evidence>
<dbReference type="Gene3D" id="1.20.1720.10">
    <property type="entry name" value="Multidrug resistance protein D"/>
    <property type="match status" value="1"/>
</dbReference>
<feature type="transmembrane region" description="Helical" evidence="5">
    <location>
        <begin position="244"/>
        <end position="263"/>
    </location>
</feature>
<feature type="transmembrane region" description="Helical" evidence="5">
    <location>
        <begin position="139"/>
        <end position="157"/>
    </location>
</feature>
<dbReference type="AlphaFoldDB" id="A0A6A5UB39"/>
<feature type="transmembrane region" description="Helical" evidence="5">
    <location>
        <begin position="418"/>
        <end position="437"/>
    </location>
</feature>
<sequence>MADAASPTKIEVTESPNLTFPAANPIDGPPIVYLKGIRLYFIVGALCVALFLTNLEVVIVSPSLVAITDDLGGFDRATWIISAYLLGYVGVVIISAKLSDILGRKMILIGSVAIFVLFSAGCGAAQTLTQLIVCRAFQGVGGAGCFGLGAIMALELVPDTQYAAFTAFISVVYSLSLIVGPILGGVINDRTTWRWIFLLNIPAAMPAILAFLVFIPKGFPYHGSPEMNSGASKHRFASKNLARIDFIGCATLLLATLALVAAVEEAGLSFGWNSAFVIALLIVSGLLWSVFLFWERRITAQSEGTSPEPVFPWRFATSRVWIGMLINALFLGAPWSAIVFQLPQRFQVVNGMSAIGAGIRLLPFTASAPVGSIVTAMLAKQGVPPLYLVIFGSTLQVIGFALLGTLDPYDSAISAAQYGYQAMAGLGSGTNISLLALMTPFSVQPRDKAVAMGAVTQFRVMGGAIGLSVVNTVMHGFLKSKLQGNLPATELNAFLKSAQALAALSSDH</sequence>
<keyword evidence="4 5" id="KW-0472">Membrane</keyword>
<dbReference type="GO" id="GO:0022857">
    <property type="term" value="F:transmembrane transporter activity"/>
    <property type="evidence" value="ECO:0007669"/>
    <property type="project" value="InterPro"/>
</dbReference>
<dbReference type="Proteomes" id="UP000800035">
    <property type="component" value="Unassembled WGS sequence"/>
</dbReference>
<name>A0A6A5UB39_9PLEO</name>
<protein>
    <submittedName>
        <fullName evidence="7">MFS general substrate transporter</fullName>
    </submittedName>
</protein>
<feature type="transmembrane region" description="Helical" evidence="5">
    <location>
        <begin position="458"/>
        <end position="478"/>
    </location>
</feature>
<evidence type="ECO:0000256" key="1">
    <source>
        <dbReference type="ARBA" id="ARBA00004141"/>
    </source>
</evidence>
<proteinExistence type="predicted"/>
<evidence type="ECO:0000256" key="2">
    <source>
        <dbReference type="ARBA" id="ARBA00022692"/>
    </source>
</evidence>
<keyword evidence="3 5" id="KW-1133">Transmembrane helix</keyword>
<organism evidence="7 8">
    <name type="scientific">Byssothecium circinans</name>
    <dbReference type="NCBI Taxonomy" id="147558"/>
    <lineage>
        <taxon>Eukaryota</taxon>
        <taxon>Fungi</taxon>
        <taxon>Dikarya</taxon>
        <taxon>Ascomycota</taxon>
        <taxon>Pezizomycotina</taxon>
        <taxon>Dothideomycetes</taxon>
        <taxon>Pleosporomycetidae</taxon>
        <taxon>Pleosporales</taxon>
        <taxon>Massarineae</taxon>
        <taxon>Massarinaceae</taxon>
        <taxon>Byssothecium</taxon>
    </lineage>
</organism>
<evidence type="ECO:0000256" key="3">
    <source>
        <dbReference type="ARBA" id="ARBA00022989"/>
    </source>
</evidence>